<organism evidence="1 2">
    <name type="scientific">Colwellia maritima</name>
    <dbReference type="NCBI Taxonomy" id="2912588"/>
    <lineage>
        <taxon>Bacteria</taxon>
        <taxon>Pseudomonadati</taxon>
        <taxon>Pseudomonadota</taxon>
        <taxon>Gammaproteobacteria</taxon>
        <taxon>Alteromonadales</taxon>
        <taxon>Colwelliaceae</taxon>
        <taxon>Colwellia</taxon>
    </lineage>
</organism>
<dbReference type="InterPro" id="IPR036909">
    <property type="entry name" value="Cyt_c-like_dom_sf"/>
</dbReference>
<dbReference type="RefSeq" id="WP_242287722.1">
    <property type="nucleotide sequence ID" value="NZ_JAKKSL010000004.1"/>
</dbReference>
<dbReference type="Gene3D" id="1.10.760.10">
    <property type="entry name" value="Cytochrome c-like domain"/>
    <property type="match status" value="1"/>
</dbReference>
<keyword evidence="2" id="KW-1185">Reference proteome</keyword>
<evidence type="ECO:0000313" key="1">
    <source>
        <dbReference type="EMBL" id="MCI2285062.1"/>
    </source>
</evidence>
<accession>A0ABS9X7P5</accession>
<reference evidence="1" key="1">
    <citation type="submission" date="2022-01" db="EMBL/GenBank/DDBJ databases">
        <title>Colwellia maritima, isolated from seawater.</title>
        <authorList>
            <person name="Kristyanto S."/>
            <person name="Jung J."/>
            <person name="Jeon C.O."/>
        </authorList>
    </citation>
    <scope>NUCLEOTIDE SEQUENCE</scope>
    <source>
        <strain evidence="1">MSW7</strain>
    </source>
</reference>
<name>A0ABS9X7P5_9GAMM</name>
<proteinExistence type="predicted"/>
<protein>
    <recommendedName>
        <fullName evidence="3">Cytochrome-c peroxidase</fullName>
    </recommendedName>
</protein>
<sequence>MHSGAYENLTDSVKHSVNAKQSIEQFNNIVISQPGMQNLDMVVEYAQKAIASDNFEGSEPDLTEQDIEDLVSFLNALTDPCITDRECMMPWILEDGENQDPNGDQVIAIDQHGEVL</sequence>
<evidence type="ECO:0008006" key="3">
    <source>
        <dbReference type="Google" id="ProtNLM"/>
    </source>
</evidence>
<evidence type="ECO:0000313" key="2">
    <source>
        <dbReference type="Proteomes" id="UP001139646"/>
    </source>
</evidence>
<comment type="caution">
    <text evidence="1">The sequence shown here is derived from an EMBL/GenBank/DDBJ whole genome shotgun (WGS) entry which is preliminary data.</text>
</comment>
<gene>
    <name evidence="1" type="ORF">L3081_18755</name>
</gene>
<dbReference type="EMBL" id="JAKKSL010000004">
    <property type="protein sequence ID" value="MCI2285062.1"/>
    <property type="molecule type" value="Genomic_DNA"/>
</dbReference>
<dbReference type="Proteomes" id="UP001139646">
    <property type="component" value="Unassembled WGS sequence"/>
</dbReference>